<comment type="caution">
    <text evidence="3">The sequence shown here is derived from an EMBL/GenBank/DDBJ whole genome shotgun (WGS) entry which is preliminary data.</text>
</comment>
<dbReference type="Proteomes" id="UP001437256">
    <property type="component" value="Unassembled WGS sequence"/>
</dbReference>
<sequence length="299" mass="33200">MPPLTPEGYKKLCEAAQLFSTKADYSLPEADKVMEEVFGPYQSEGQESEEGIIWAQYWVFAVAATELDSTTSVPEIPHPPTYFEAAVPDASTASPSSPVLNPVDLSPLVAKNFSQVPQDVKEEHERRRLNGNISEREKKNTGAPQDTLLNQLVIVRNQEGWKKHVWCIGCLDFWASLAADRTYPHAQNCSTLQHAFHSAWSDATKKLGSKSAASVAKGEGEAPALRTGKRKVEENEDHGRVPVPEELRQGKITKSFGPAQLTPQQQSRIDFFLLWFLVCCALAWALLDNGFFIDFINAL</sequence>
<evidence type="ECO:0000313" key="4">
    <source>
        <dbReference type="Proteomes" id="UP001437256"/>
    </source>
</evidence>
<name>A0ABR3AAQ1_9AGAR</name>
<dbReference type="EMBL" id="JBBXMP010000004">
    <property type="protein sequence ID" value="KAL0070991.1"/>
    <property type="molecule type" value="Genomic_DNA"/>
</dbReference>
<evidence type="ECO:0000256" key="1">
    <source>
        <dbReference type="SAM" id="MobiDB-lite"/>
    </source>
</evidence>
<feature type="region of interest" description="Disordered" evidence="1">
    <location>
        <begin position="211"/>
        <end position="244"/>
    </location>
</feature>
<proteinExistence type="predicted"/>
<keyword evidence="2" id="KW-1133">Transmembrane helix</keyword>
<protein>
    <submittedName>
        <fullName evidence="3">Uncharacterized protein</fullName>
    </submittedName>
</protein>
<keyword evidence="2" id="KW-0472">Membrane</keyword>
<gene>
    <name evidence="3" type="ORF">AAF712_001549</name>
</gene>
<keyword evidence="4" id="KW-1185">Reference proteome</keyword>
<feature type="compositionally biased region" description="Basic and acidic residues" evidence="1">
    <location>
        <begin position="230"/>
        <end position="244"/>
    </location>
</feature>
<evidence type="ECO:0000313" key="3">
    <source>
        <dbReference type="EMBL" id="KAL0070991.1"/>
    </source>
</evidence>
<keyword evidence="2" id="KW-0812">Transmembrane</keyword>
<reference evidence="3 4" key="1">
    <citation type="submission" date="2024-05" db="EMBL/GenBank/DDBJ databases">
        <title>A draft genome resource for the thread blight pathogen Marasmius tenuissimus strain MS-2.</title>
        <authorList>
            <person name="Yulfo-Soto G.E."/>
            <person name="Baruah I.K."/>
            <person name="Amoako-Attah I."/>
            <person name="Bukari Y."/>
            <person name="Meinhardt L.W."/>
            <person name="Bailey B.A."/>
            <person name="Cohen S.P."/>
        </authorList>
    </citation>
    <scope>NUCLEOTIDE SEQUENCE [LARGE SCALE GENOMIC DNA]</scope>
    <source>
        <strain evidence="3 4">MS-2</strain>
    </source>
</reference>
<organism evidence="3 4">
    <name type="scientific">Marasmius tenuissimus</name>
    <dbReference type="NCBI Taxonomy" id="585030"/>
    <lineage>
        <taxon>Eukaryota</taxon>
        <taxon>Fungi</taxon>
        <taxon>Dikarya</taxon>
        <taxon>Basidiomycota</taxon>
        <taxon>Agaricomycotina</taxon>
        <taxon>Agaricomycetes</taxon>
        <taxon>Agaricomycetidae</taxon>
        <taxon>Agaricales</taxon>
        <taxon>Marasmiineae</taxon>
        <taxon>Marasmiaceae</taxon>
        <taxon>Marasmius</taxon>
    </lineage>
</organism>
<feature type="transmembrane region" description="Helical" evidence="2">
    <location>
        <begin position="269"/>
        <end position="287"/>
    </location>
</feature>
<evidence type="ECO:0000256" key="2">
    <source>
        <dbReference type="SAM" id="Phobius"/>
    </source>
</evidence>
<feature type="compositionally biased region" description="Basic and acidic residues" evidence="1">
    <location>
        <begin position="119"/>
        <end position="140"/>
    </location>
</feature>
<accession>A0ABR3AAQ1</accession>
<feature type="region of interest" description="Disordered" evidence="1">
    <location>
        <begin position="119"/>
        <end position="142"/>
    </location>
</feature>